<gene>
    <name evidence="1" type="ORF">DVR12_22950</name>
</gene>
<dbReference type="AlphaFoldDB" id="A0A3E1Y4D0"/>
<comment type="caution">
    <text evidence="1">The sequence shown here is derived from an EMBL/GenBank/DDBJ whole genome shotgun (WGS) entry which is preliminary data.</text>
</comment>
<name>A0A3E1Y4D0_9BACT</name>
<sequence>MYLKPVLLLAVTSLCFSCKKDKTSDEDKLSGSYSACVQMEVNGSWTAINIDSIKSNGRINYVLNKDHSGFVTKVDIPTSPVTAPIDLSLKTRKCFWEYYPREKKLLILDSLRQLTETWNLDEINNNYLSTVPEGLKLVSSIPSAPILQRGRVLLIRK</sequence>
<dbReference type="EMBL" id="QPMM01000013">
    <property type="protein sequence ID" value="RFS19496.1"/>
    <property type="molecule type" value="Genomic_DNA"/>
</dbReference>
<organism evidence="1 2">
    <name type="scientific">Chitinophaga silvatica</name>
    <dbReference type="NCBI Taxonomy" id="2282649"/>
    <lineage>
        <taxon>Bacteria</taxon>
        <taxon>Pseudomonadati</taxon>
        <taxon>Bacteroidota</taxon>
        <taxon>Chitinophagia</taxon>
        <taxon>Chitinophagales</taxon>
        <taxon>Chitinophagaceae</taxon>
        <taxon>Chitinophaga</taxon>
    </lineage>
</organism>
<reference evidence="1 2" key="1">
    <citation type="submission" date="2018-07" db="EMBL/GenBank/DDBJ databases">
        <title>Chitinophaga K2CV101002-2 sp. nov., isolated from a monsoon evergreen broad-leaved forest soil.</title>
        <authorList>
            <person name="Lv Y."/>
        </authorList>
    </citation>
    <scope>NUCLEOTIDE SEQUENCE [LARGE SCALE GENOMIC DNA]</scope>
    <source>
        <strain evidence="1 2">GDMCC 1.1288</strain>
    </source>
</reference>
<keyword evidence="2" id="KW-1185">Reference proteome</keyword>
<accession>A0A3E1Y4D0</accession>
<evidence type="ECO:0000313" key="2">
    <source>
        <dbReference type="Proteomes" id="UP000260644"/>
    </source>
</evidence>
<evidence type="ECO:0000313" key="1">
    <source>
        <dbReference type="EMBL" id="RFS19496.1"/>
    </source>
</evidence>
<dbReference type="Proteomes" id="UP000260644">
    <property type="component" value="Unassembled WGS sequence"/>
</dbReference>
<protein>
    <submittedName>
        <fullName evidence="1">Uncharacterized protein</fullName>
    </submittedName>
</protein>
<dbReference type="OrthoDB" id="9874415at2"/>
<proteinExistence type="predicted"/>
<dbReference type="RefSeq" id="WP_116978150.1">
    <property type="nucleotide sequence ID" value="NZ_QPMM01000013.1"/>
</dbReference>